<gene>
    <name evidence="1" type="ORF">ERS008207_01257</name>
</gene>
<dbReference type="EMBL" id="CQPD01000010">
    <property type="protein sequence ID" value="CNT88801.1"/>
    <property type="molecule type" value="Genomic_DNA"/>
</dbReference>
<evidence type="ECO:0000313" key="2">
    <source>
        <dbReference type="Proteomes" id="UP000042394"/>
    </source>
</evidence>
<name>A0A655C0P6_SALET</name>
<accession>A0A655C0P6</accession>
<dbReference type="Proteomes" id="UP000042394">
    <property type="component" value="Unassembled WGS sequence"/>
</dbReference>
<organism evidence="1 2">
    <name type="scientific">Salmonella enterica subsp. enterica serovar Bovismorbificans</name>
    <dbReference type="NCBI Taxonomy" id="58097"/>
    <lineage>
        <taxon>Bacteria</taxon>
        <taxon>Pseudomonadati</taxon>
        <taxon>Pseudomonadota</taxon>
        <taxon>Gammaproteobacteria</taxon>
        <taxon>Enterobacterales</taxon>
        <taxon>Enterobacteriaceae</taxon>
        <taxon>Salmonella</taxon>
    </lineage>
</organism>
<sequence length="31" mass="3498">MTQRAASINGDIHCTTADIHDTDAQFTFIFR</sequence>
<proteinExistence type="predicted"/>
<protein>
    <submittedName>
        <fullName evidence="1">Uncharacterized protein</fullName>
    </submittedName>
</protein>
<reference evidence="1 2" key="1">
    <citation type="submission" date="2015-03" db="EMBL/GenBank/DDBJ databases">
        <authorList>
            <consortium name="Pathogen Informatics"/>
        </authorList>
    </citation>
    <scope>NUCLEOTIDE SEQUENCE [LARGE SCALE GENOMIC DNA]</scope>
    <source>
        <strain evidence="1 2">D4891</strain>
    </source>
</reference>
<evidence type="ECO:0000313" key="1">
    <source>
        <dbReference type="EMBL" id="CNT88801.1"/>
    </source>
</evidence>
<dbReference type="AlphaFoldDB" id="A0A655C0P6"/>